<dbReference type="SUPFAM" id="SSF54001">
    <property type="entry name" value="Cysteine proteinases"/>
    <property type="match status" value="1"/>
</dbReference>
<reference evidence="1 2" key="1">
    <citation type="submission" date="2015-11" db="EMBL/GenBank/DDBJ databases">
        <title>Genomic analysis of 38 Legionella species identifies large and diverse effector repertoires.</title>
        <authorList>
            <person name="Burstein D."/>
            <person name="Amaro F."/>
            <person name="Zusman T."/>
            <person name="Lifshitz Z."/>
            <person name="Cohen O."/>
            <person name="Gilbert J.A."/>
            <person name="Pupko T."/>
            <person name="Shuman H.A."/>
            <person name="Segal G."/>
        </authorList>
    </citation>
    <scope>NUCLEOTIDE SEQUENCE [LARGE SCALE GENOMIC DNA]</scope>
    <source>
        <strain evidence="1 2">Mt.St.Helens-4</strain>
    </source>
</reference>
<dbReference type="InterPro" id="IPR024453">
    <property type="entry name" value="Peptidase_C92"/>
</dbReference>
<proteinExistence type="predicted"/>
<dbReference type="InterPro" id="IPR038765">
    <property type="entry name" value="Papain-like_cys_pep_sf"/>
</dbReference>
<dbReference type="Gene3D" id="3.90.1720.10">
    <property type="entry name" value="endopeptidase domain like (from Nostoc punctiforme)"/>
    <property type="match status" value="1"/>
</dbReference>
<protein>
    <recommendedName>
        <fullName evidence="3">Lipo-like protein</fullName>
    </recommendedName>
</protein>
<dbReference type="EMBL" id="LNYV01000013">
    <property type="protein sequence ID" value="KTD58269.1"/>
    <property type="molecule type" value="Genomic_DNA"/>
</dbReference>
<dbReference type="PATRIC" id="fig|28087.4.peg.936"/>
<gene>
    <name evidence="1" type="ORF">Lsai_0876</name>
</gene>
<evidence type="ECO:0008006" key="3">
    <source>
        <dbReference type="Google" id="ProtNLM"/>
    </source>
</evidence>
<dbReference type="Proteomes" id="UP000054621">
    <property type="component" value="Unassembled WGS sequence"/>
</dbReference>
<dbReference type="STRING" id="28087.Lsai_0876"/>
<comment type="caution">
    <text evidence="1">The sequence shown here is derived from an EMBL/GenBank/DDBJ whole genome shotgun (WGS) entry which is preliminary data.</text>
</comment>
<sequence>MNARNKNTFINKILLKFYRFLSKEDRVAKRTYLYNFGQMIQEIKPGDVLLVESHTRIGNIIRLISESTWTHAALYIGRIDDITAPDLHELVQKHVKNLSSDQLIIESILGEGTRVSCVDEYKNEHIRILRPSLLLPEDREQVIASAIHKIGKNYSLRHLFDLARFIFPWSIFPRRWRSSLFQHNMLQPTEDICSSMIADVFQSVNYPILPLITKDKTGYALIHRNPRLYTPSDFDLSPFFDVIKYPILPLGKGQTYRDLPWKKQLISDDIAVVPLIDESQEQN</sequence>
<dbReference type="AlphaFoldDB" id="A0A0W0YN11"/>
<dbReference type="eggNOG" id="ENOG502Z9N4">
    <property type="taxonomic scope" value="Bacteria"/>
</dbReference>
<evidence type="ECO:0000313" key="2">
    <source>
        <dbReference type="Proteomes" id="UP000054621"/>
    </source>
</evidence>
<organism evidence="1 2">
    <name type="scientific">Legionella sainthelensi</name>
    <dbReference type="NCBI Taxonomy" id="28087"/>
    <lineage>
        <taxon>Bacteria</taxon>
        <taxon>Pseudomonadati</taxon>
        <taxon>Pseudomonadota</taxon>
        <taxon>Gammaproteobacteria</taxon>
        <taxon>Legionellales</taxon>
        <taxon>Legionellaceae</taxon>
        <taxon>Legionella</taxon>
    </lineage>
</organism>
<dbReference type="Pfam" id="PF05708">
    <property type="entry name" value="Peptidase_C92"/>
    <property type="match status" value="1"/>
</dbReference>
<dbReference type="RefSeq" id="WP_027272448.1">
    <property type="nucleotide sequence ID" value="NZ_CAAAJE010000002.1"/>
</dbReference>
<evidence type="ECO:0000313" key="1">
    <source>
        <dbReference type="EMBL" id="KTD58269.1"/>
    </source>
</evidence>
<dbReference type="OrthoDB" id="1550427at2"/>
<name>A0A0W0YN11_9GAMM</name>
<accession>A0A0W0YN11</accession>